<keyword evidence="1" id="KW-0732">Signal</keyword>
<feature type="chain" id="PRO_5010289726" evidence="1">
    <location>
        <begin position="25"/>
        <end position="255"/>
    </location>
</feature>
<dbReference type="Pfam" id="PF07589">
    <property type="entry name" value="PEP-CTERM"/>
    <property type="match status" value="1"/>
</dbReference>
<dbReference type="InterPro" id="IPR013424">
    <property type="entry name" value="Ice-binding_C"/>
</dbReference>
<sequence>MNLKQASLIVGLSMTIFITSPVHAAVTLYDQNFEHPAAFVNDGGDVNIFNPVNELYGNQPVGFSFAQTNTVETLLITGNQAFGHGYSDPSGKGGNYALGMLSTEQNDWLGLSFNVGSNPFMNVRMDISSIDLSVFGGPFVTPGAVPTFEFTLYDNPSGVNSIGSGKILDVAQVSGIASPRDVFSWTEASLPLSTMGNTNGNVTLRIDLLEGGYAAMDNFHITADVSPIPEPETYAMFVAGLGLMSFLARRRRLLK</sequence>
<dbReference type="RefSeq" id="WP_081363694.1">
    <property type="nucleotide sequence ID" value="NZ_FPBZ01000024.1"/>
</dbReference>
<organism evidence="3 4">
    <name type="scientific">Nitrosospira multiformis</name>
    <dbReference type="NCBI Taxonomy" id="1231"/>
    <lineage>
        <taxon>Bacteria</taxon>
        <taxon>Pseudomonadati</taxon>
        <taxon>Pseudomonadota</taxon>
        <taxon>Betaproteobacteria</taxon>
        <taxon>Nitrosomonadales</taxon>
        <taxon>Nitrosomonadaceae</taxon>
        <taxon>Nitrosospira</taxon>
    </lineage>
</organism>
<evidence type="ECO:0000313" key="4">
    <source>
        <dbReference type="Proteomes" id="UP000182649"/>
    </source>
</evidence>
<proteinExistence type="predicted"/>
<evidence type="ECO:0000259" key="2">
    <source>
        <dbReference type="Pfam" id="PF07589"/>
    </source>
</evidence>
<dbReference type="NCBIfam" id="TIGR02595">
    <property type="entry name" value="PEP_CTERM"/>
    <property type="match status" value="1"/>
</dbReference>
<evidence type="ECO:0000256" key="1">
    <source>
        <dbReference type="SAM" id="SignalP"/>
    </source>
</evidence>
<protein>
    <submittedName>
        <fullName evidence="3">PEP-CTERM protein-sorting domain-containing protein</fullName>
    </submittedName>
</protein>
<feature type="signal peptide" evidence="1">
    <location>
        <begin position="1"/>
        <end position="24"/>
    </location>
</feature>
<name>A0A1I7IR41_9PROT</name>
<reference evidence="3 4" key="1">
    <citation type="submission" date="2016-10" db="EMBL/GenBank/DDBJ databases">
        <authorList>
            <person name="de Groot N.N."/>
        </authorList>
    </citation>
    <scope>NUCLEOTIDE SEQUENCE [LARGE SCALE GENOMIC DNA]</scope>
    <source>
        <strain evidence="3 4">Nl14</strain>
    </source>
</reference>
<dbReference type="AlphaFoldDB" id="A0A1I7IR41"/>
<dbReference type="EMBL" id="FPBZ01000024">
    <property type="protein sequence ID" value="SFU75402.1"/>
    <property type="molecule type" value="Genomic_DNA"/>
</dbReference>
<feature type="domain" description="Ice-binding protein C-terminal" evidence="2">
    <location>
        <begin position="227"/>
        <end position="251"/>
    </location>
</feature>
<dbReference type="Proteomes" id="UP000182649">
    <property type="component" value="Unassembled WGS sequence"/>
</dbReference>
<evidence type="ECO:0000313" key="3">
    <source>
        <dbReference type="EMBL" id="SFU75402.1"/>
    </source>
</evidence>
<accession>A0A1I7IR41</accession>
<gene>
    <name evidence="3" type="ORF">SAMN05216417_12417</name>
</gene>